<reference evidence="9" key="2">
    <citation type="submission" date="2023-05" db="EMBL/GenBank/DDBJ databases">
        <authorList>
            <person name="Schelkunov M.I."/>
        </authorList>
    </citation>
    <scope>NUCLEOTIDE SEQUENCE</scope>
    <source>
        <strain evidence="9">Hsosn_3</strain>
        <tissue evidence="9">Leaf</tissue>
    </source>
</reference>
<evidence type="ECO:0000259" key="8">
    <source>
        <dbReference type="Pfam" id="PF23445"/>
    </source>
</evidence>
<dbReference type="InterPro" id="IPR057842">
    <property type="entry name" value="WH_MER3"/>
</dbReference>
<evidence type="ECO:0000256" key="4">
    <source>
        <dbReference type="ARBA" id="ARBA00022840"/>
    </source>
</evidence>
<keyword evidence="3" id="KW-0347">Helicase</keyword>
<dbReference type="EC" id="5.6.2.4" evidence="6"/>
<dbReference type="InterPro" id="IPR052247">
    <property type="entry name" value="Meiotic_Crossover_Helicase"/>
</dbReference>
<evidence type="ECO:0000313" key="9">
    <source>
        <dbReference type="EMBL" id="KAK1394043.1"/>
    </source>
</evidence>
<dbReference type="Proteomes" id="UP001237642">
    <property type="component" value="Unassembled WGS sequence"/>
</dbReference>
<accession>A0AAD8IZ95</accession>
<organism evidence="9 10">
    <name type="scientific">Heracleum sosnowskyi</name>
    <dbReference type="NCBI Taxonomy" id="360622"/>
    <lineage>
        <taxon>Eukaryota</taxon>
        <taxon>Viridiplantae</taxon>
        <taxon>Streptophyta</taxon>
        <taxon>Embryophyta</taxon>
        <taxon>Tracheophyta</taxon>
        <taxon>Spermatophyta</taxon>
        <taxon>Magnoliopsida</taxon>
        <taxon>eudicotyledons</taxon>
        <taxon>Gunneridae</taxon>
        <taxon>Pentapetalae</taxon>
        <taxon>asterids</taxon>
        <taxon>campanulids</taxon>
        <taxon>Apiales</taxon>
        <taxon>Apiaceae</taxon>
        <taxon>Apioideae</taxon>
        <taxon>apioid superclade</taxon>
        <taxon>Tordylieae</taxon>
        <taxon>Tordyliinae</taxon>
        <taxon>Heracleum</taxon>
    </lineage>
</organism>
<keyword evidence="10" id="KW-1185">Reference proteome</keyword>
<evidence type="ECO:0000256" key="6">
    <source>
        <dbReference type="ARBA" id="ARBA00034808"/>
    </source>
</evidence>
<feature type="domain" description="MER3 helicase-like winged helix" evidence="8">
    <location>
        <begin position="126"/>
        <end position="205"/>
    </location>
</feature>
<evidence type="ECO:0000256" key="1">
    <source>
        <dbReference type="ARBA" id="ARBA00022741"/>
    </source>
</evidence>
<proteinExistence type="predicted"/>
<dbReference type="AlphaFoldDB" id="A0AAD8IZ95"/>
<gene>
    <name evidence="9" type="ORF">POM88_013099</name>
</gene>
<dbReference type="PANTHER" id="PTHR47835">
    <property type="entry name" value="HFM1, ATP DEPENDENT DNA HELICASE HOMOLOG"/>
    <property type="match status" value="1"/>
</dbReference>
<evidence type="ECO:0000256" key="7">
    <source>
        <dbReference type="ARBA" id="ARBA00048988"/>
    </source>
</evidence>
<name>A0AAD8IZ95_9APIA</name>
<comment type="catalytic activity">
    <reaction evidence="7">
        <text>ATP + H2O = ADP + phosphate + H(+)</text>
        <dbReference type="Rhea" id="RHEA:13065"/>
        <dbReference type="ChEBI" id="CHEBI:15377"/>
        <dbReference type="ChEBI" id="CHEBI:15378"/>
        <dbReference type="ChEBI" id="CHEBI:30616"/>
        <dbReference type="ChEBI" id="CHEBI:43474"/>
        <dbReference type="ChEBI" id="CHEBI:456216"/>
        <dbReference type="EC" id="5.6.2.4"/>
    </reaction>
</comment>
<dbReference type="EMBL" id="JAUIZM010000003">
    <property type="protein sequence ID" value="KAK1394043.1"/>
    <property type="molecule type" value="Genomic_DNA"/>
</dbReference>
<dbReference type="GO" id="GO:0016787">
    <property type="term" value="F:hydrolase activity"/>
    <property type="evidence" value="ECO:0007669"/>
    <property type="project" value="UniProtKB-KW"/>
</dbReference>
<comment type="caution">
    <text evidence="9">The sequence shown here is derived from an EMBL/GenBank/DDBJ whole genome shotgun (WGS) entry which is preliminary data.</text>
</comment>
<evidence type="ECO:0000256" key="5">
    <source>
        <dbReference type="ARBA" id="ARBA00034617"/>
    </source>
</evidence>
<reference evidence="9" key="1">
    <citation type="submission" date="2023-02" db="EMBL/GenBank/DDBJ databases">
        <title>Genome of toxic invasive species Heracleum sosnowskyi carries increased number of genes despite the absence of recent whole-genome duplications.</title>
        <authorList>
            <person name="Schelkunov M."/>
            <person name="Shtratnikova V."/>
            <person name="Makarenko M."/>
            <person name="Klepikova A."/>
            <person name="Omelchenko D."/>
            <person name="Novikova G."/>
            <person name="Obukhova E."/>
            <person name="Bogdanov V."/>
            <person name="Penin A."/>
            <person name="Logacheva M."/>
        </authorList>
    </citation>
    <scope>NUCLEOTIDE SEQUENCE</scope>
    <source>
        <strain evidence="9">Hsosn_3</strain>
        <tissue evidence="9">Leaf</tissue>
    </source>
</reference>
<dbReference type="InterPro" id="IPR036388">
    <property type="entry name" value="WH-like_DNA-bd_sf"/>
</dbReference>
<dbReference type="FunFam" id="1.10.10.10:FF:000012">
    <property type="entry name" value="U5 small nuclear ribonucleoprotein helicase"/>
    <property type="match status" value="1"/>
</dbReference>
<dbReference type="PANTHER" id="PTHR47835:SF3">
    <property type="entry name" value="HELICASE FOR MEIOSIS 1"/>
    <property type="match status" value="1"/>
</dbReference>
<evidence type="ECO:0000256" key="2">
    <source>
        <dbReference type="ARBA" id="ARBA00022801"/>
    </source>
</evidence>
<dbReference type="GO" id="GO:0005524">
    <property type="term" value="F:ATP binding"/>
    <property type="evidence" value="ECO:0007669"/>
    <property type="project" value="UniProtKB-KW"/>
</dbReference>
<protein>
    <recommendedName>
        <fullName evidence="6">DNA 3'-5' helicase</fullName>
        <ecNumber evidence="6">5.6.2.4</ecNumber>
    </recommendedName>
</protein>
<comment type="catalytic activity">
    <reaction evidence="5">
        <text>Couples ATP hydrolysis with the unwinding of duplex DNA by translocating in the 3'-5' direction.</text>
        <dbReference type="EC" id="5.6.2.4"/>
    </reaction>
</comment>
<keyword evidence="2" id="KW-0378">Hydrolase</keyword>
<dbReference type="Pfam" id="PF23445">
    <property type="entry name" value="WHD_SNRNP200"/>
    <property type="match status" value="1"/>
</dbReference>
<evidence type="ECO:0000256" key="3">
    <source>
        <dbReference type="ARBA" id="ARBA00022806"/>
    </source>
</evidence>
<dbReference type="Pfam" id="PF05056">
    <property type="entry name" value="DUF674"/>
    <property type="match status" value="1"/>
</dbReference>
<keyword evidence="4" id="KW-0067">ATP-binding</keyword>
<keyword evidence="1" id="KW-0547">Nucleotide-binding</keyword>
<dbReference type="Gene3D" id="1.10.10.10">
    <property type="entry name" value="Winged helix-like DNA-binding domain superfamily/Winged helix DNA-binding domain"/>
    <property type="match status" value="1"/>
</dbReference>
<dbReference type="GO" id="GO:0043138">
    <property type="term" value="F:3'-5' DNA helicase activity"/>
    <property type="evidence" value="ECO:0007669"/>
    <property type="project" value="UniProtKB-EC"/>
</dbReference>
<evidence type="ECO:0000313" key="10">
    <source>
        <dbReference type="Proteomes" id="UP001237642"/>
    </source>
</evidence>
<dbReference type="InterPro" id="IPR007750">
    <property type="entry name" value="DUF674"/>
</dbReference>
<sequence length="264" mass="30522">MFMVTDDLVVSPLSSTTCFNYLNRLKVPPSEVEELVVDIRIQEALNLLCVALNSNSVLTNGLKDSVEMKHLRDIPKDRSLQRNLLHGSTEQVFNKIDSQCYCKAVVYLDIQVHLYENLLNGCETVESQLLLCITKHLTAEIVQLKVSDITRAIEWMKCSYLYVRMKKCPENYAIQKGMPTNRIEKHLQEICVQKVNELSQYQMIWTDEDGFLLKPLEKRKYKTDPSVINYRIEKIKKYIVTSGEDIQELITDGKLLLAMKMVLL</sequence>